<protein>
    <recommendedName>
        <fullName evidence="1">non-specific serine/threonine protein kinase</fullName>
        <ecNumber evidence="1">2.7.11.1</ecNumber>
    </recommendedName>
</protein>
<dbReference type="VEuPathDB" id="ToxoDB:CSUI_000687"/>
<feature type="compositionally biased region" description="Low complexity" evidence="10">
    <location>
        <begin position="3469"/>
        <end position="3482"/>
    </location>
</feature>
<feature type="region of interest" description="Disordered" evidence="10">
    <location>
        <begin position="2360"/>
        <end position="2402"/>
    </location>
</feature>
<dbReference type="PANTHER" id="PTHR17583:SF0">
    <property type="entry name" value="PHOSPHOINOSITIDE 3-KINASE REGULATORY SUBUNIT 4"/>
    <property type="match status" value="1"/>
</dbReference>
<dbReference type="GO" id="GO:0005524">
    <property type="term" value="F:ATP binding"/>
    <property type="evidence" value="ECO:0007669"/>
    <property type="project" value="InterPro"/>
</dbReference>
<feature type="repeat" description="HEAT" evidence="8">
    <location>
        <begin position="1348"/>
        <end position="1386"/>
    </location>
</feature>
<proteinExistence type="predicted"/>
<dbReference type="Proteomes" id="UP000221165">
    <property type="component" value="Unassembled WGS sequence"/>
</dbReference>
<evidence type="ECO:0000256" key="3">
    <source>
        <dbReference type="ARBA" id="ARBA00022574"/>
    </source>
</evidence>
<keyword evidence="3 9" id="KW-0853">WD repeat</keyword>
<dbReference type="RefSeq" id="XP_067927101.1">
    <property type="nucleotide sequence ID" value="XM_068060918.1"/>
</dbReference>
<evidence type="ECO:0000256" key="2">
    <source>
        <dbReference type="ARBA" id="ARBA00022527"/>
    </source>
</evidence>
<evidence type="ECO:0000313" key="12">
    <source>
        <dbReference type="EMBL" id="PHJ25454.1"/>
    </source>
</evidence>
<feature type="compositionally biased region" description="Polar residues" evidence="10">
    <location>
        <begin position="1747"/>
        <end position="1765"/>
    </location>
</feature>
<dbReference type="SMART" id="SM00220">
    <property type="entry name" value="S_TKc"/>
    <property type="match status" value="1"/>
</dbReference>
<dbReference type="InterPro" id="IPR036322">
    <property type="entry name" value="WD40_repeat_dom_sf"/>
</dbReference>
<feature type="compositionally biased region" description="Basic and acidic residues" evidence="10">
    <location>
        <begin position="441"/>
        <end position="460"/>
    </location>
</feature>
<feature type="region of interest" description="Disordered" evidence="10">
    <location>
        <begin position="2986"/>
        <end position="3082"/>
    </location>
</feature>
<dbReference type="OrthoDB" id="242910at2759"/>
<evidence type="ECO:0000256" key="6">
    <source>
        <dbReference type="ARBA" id="ARBA00022777"/>
    </source>
</evidence>
<dbReference type="SUPFAM" id="SSF50978">
    <property type="entry name" value="WD40 repeat-like"/>
    <property type="match status" value="1"/>
</dbReference>
<evidence type="ECO:0000313" key="13">
    <source>
        <dbReference type="Proteomes" id="UP000221165"/>
    </source>
</evidence>
<comment type="caution">
    <text evidence="12">The sequence shown here is derived from an EMBL/GenBank/DDBJ whole genome shotgun (WGS) entry which is preliminary data.</text>
</comment>
<keyword evidence="7" id="KW-0067">ATP-binding</keyword>
<feature type="compositionally biased region" description="Acidic residues" evidence="10">
    <location>
        <begin position="1785"/>
        <end position="1794"/>
    </location>
</feature>
<dbReference type="InterPro" id="IPR001680">
    <property type="entry name" value="WD40_rpt"/>
</dbReference>
<feature type="compositionally biased region" description="Basic and acidic residues" evidence="10">
    <location>
        <begin position="1731"/>
        <end position="1746"/>
    </location>
</feature>
<feature type="region of interest" description="Disordered" evidence="10">
    <location>
        <begin position="2556"/>
        <end position="2577"/>
    </location>
</feature>
<evidence type="ECO:0000256" key="8">
    <source>
        <dbReference type="PROSITE-ProRule" id="PRU00103"/>
    </source>
</evidence>
<feature type="compositionally biased region" description="Basic and acidic residues" evidence="10">
    <location>
        <begin position="1766"/>
        <end position="1776"/>
    </location>
</feature>
<sequence length="3601" mass="390031">MGNVVATGGSTSTGGTPPPALPVYTPNVFHSAVTTGFFSGQQASDSSSSASLAQNAAAGGSASASGGSSSSGAGAGAGTALADEVATFMSDFPSVNFLRCIGSSRLFRTVAVVTAEEGLCVGKLLVRKEPQSTVASYVQQYALQLQAYKAHLLPDLHPNVCTYGRLLASERSAILLRQFFPFCLSDRLHARPFLSSSQQLFLAFQVILGVTQFHSLGLAHGDIKTENVGITSWLHGCLIDAAPWKPLRLSLSDGRELTAFFNSPFSGKCQIAPERFCCEPDELNFSKEEDRGSSGAPDSSVIVRPVLPGSRETTDVTESFDLSSLEALQSADVFSMACTLSEVFGSDAPGKQHTVIDLPILLQLRRLLRSRSRRQGVYTRRKGGRRKTDAAAGSVQNTPSPSSLANESSARPENVERPRLRCCEGGSGNRSPSSAAFRNIPKHDEENGSGDRRVAERETKTTYPCDSASSFPTPTPSKFSPHDIDKAGKEFAGKQQGRVDDNGAVSSSMCSLNYRGGEALPCFDSSSFSSIDVGVPRLRALSHALRAIRSRRIRETLQKHVFLRYPEMRLTAFECLERWAGSRRDEAFFPACFLSYFLPFFTVLTHPAYQQPDLRILLIRQWLPHMTAAVLQTRRNGFSEQKENVAKGEERKTDTLASSSTGGVYYGVVNEEWNREELEVVQVLEEAVEHHVLSVDPQIMYQSILHGALTSPDCAPVAALISAWGTARRQDASRGIVAVSQHQKASRRQRSDVPDVRLPSSPPPVSPHSGGFPSSSERKVSSRTSPRHFSRDVHREDWVDSTGTALSSAGTGVSDGSSRDFSGTQMKDAAAAGAAEAVGGFGSVPHPDLSLPSARRFSSRLLAVWRKSRRRIVKEKRPVAEVLRALERERCAVYNELFLSPVRARTPLADRIGITHAHSFSDRPRISSCARVEPEGLPQGQKDVRSSGGVPVCAGASPFSALSGGRSSCTQSHCSGGPLYEACKASSYSHSDGCTKKKGPLWSFSASDLSYPSSASLSASLNRPCFPVTMGPLSCPRRGSCILIGELIGSTLQQCSSPQVRCCGVSMLAFLSRFSTLHTLLKCIFPYLVKALDDPIPAVRVAALRVFPTALCQVYASRPTGWRNSEESTEESSILKDVRDKEESLSGISYGQERTSQEANRMKQVQEERRETARCTEASFLPERSCCYPYDVDEEEEADLVDDLSAMRSLARGFFDFSLFFIQTLLPRLHQLASTEGEPSVQLTVAEQLPMFLLSIQHCAEVQASIQAVAAASSGMESTSSPVRGSAPQQAGEESRFIVGTKLYTANDNLLGKGGIYNCCKGLTAGCRASSSLVLVSDSRVQQLRSAVKPLLQHLLTSRQPAERLALLQRVDALAEFLGPEVSQQFLLPYLIMQLNDPLVPSIRAAVTLALGRMSLLLGGARGIVETCVLPCCEQALVDIREEVLLAALQTLQLLASAGLLVPCWNGILHEARTGGEGQRGKLRGGDTCSGEILNLLRSRVLPLLMHPCEAVRLEALRMLQVLQTQWGRVDIFVFLVPLFKPFAVTREGVDCGVRTVECFLREYSGGLDGRVGKQISGDGGRDQRTRGKWKEHREGENMGEDSHKMRTCGLGLLRGDEQEKRYHSSPTLYGVEELWRYLTRPLSHAVYLHLMKPEYGQTLAALSAAIIAAEEGRPDEDVLARILFKVHDGMDSRGCSLDRRSSSSGKNHDERHSVAVVEKEPLFTPSSPVKEGREKRAGRPNDESSSHSPRCSIGMQTKGLSQTEVKQKDSRRERLWSSVGTSETETDEDDEDVDDKLDVIDTMEGNLAIFMVNRRLAHQAKEEETGQETLQHHSASCVAESQQPKALDRRHGETSWNERVSAFLTFFSSVDPSSVSRLSWEQRRCIGLLLGLRPSDRRALILLLPYLCRVAMDRSQNTLSTLALFTPPLLGCSADSQRRHTFSASSLHAAVAAATDQLDEVLPAGELLGVGWGEEDGLRKDLQEDDETFFVPIESHRACLKCTCLQPPQIETSAREYILRCCLLSPPLPAAIHSLPSLRLSPLQALLPLLPASLLSSSSCEVPSLLTVCMLLTLSSQQETLAHSIFLLQDFKRKSVSTGTDLRDGTTDIRRGESGRKSVRTDSSIPPVNGSESMQERTDWLDHGSGSGWRRDGSLPPTRTDFLTQLQIATSAATGAAELLAVAASATAGSRFPLPSLQQAMLGRPQVGSELAMLLNQDPSRLSGLLPFELFPAAVKGAVAGSTALQSPPMASGTIAPPHSIVAAARCASPRKNTSSGFVRQRSVSPVRSFCLPSPLQRDWRCVVLGLPRRPSLEVGRLSKWASVEGTSTLNLYSYVTASPPVVLQHPLLLHPAFARGYEGRADSPTRGTGGQILSRSRSRTDSASTLGTSSPRGSSFKYSEDREIVRTPLLPGSQFVSRDSINAASDVNTSGAKGGEGVFAEMSACSSSLSQPQRETATGPLLTKSADSSRVSCRNEARTSFISNTASASSSVIASPRPCTDVCSDSVQTHISSRTEGVSQGGGTARTAPSQSPGASPGETGANTFLFRKESDVSRAHRTGEGGSLHAAGKGHQNRKYRGRGGVAIGCGVVLSAVPGVADMASWRPRGELVGTLWEMDVTGGQGEKLTTGGGGLMRSGRRVQLASSEDGRILITACTHTVDGPINAWSCTEVVRQGRASPFSSWTLPKPLAATALRFLHNTRTVGVGASDGSCRLFRLDEGRRSSSRMIKGRVSRSSSRGGGDSCDLLLTLSPPAFPLISPSDSLPSNSLCLPRGSGDSRYFLGRYLMLLGQRRALRSLLPSSLSGPSPVFSSACSPSLSSDPPSSLFVEHVVKATGAMTTASRAVVSIDHFDSCFEQLLLYLLQSGQAGAFDLRASSTPIFSSALLPPWWGTPTAQCVSPDGKCLCLGTAGGFLLLFDLRLLLPVRAWRVRHQVLAYRAQPRREDEEQRDVGGCHQVAPVILQLRPCPLRLLLLQNRHHSDPSMFPMRCSSSTRGNTDKYVSPQVAGDPPSTVAGESHTTTDTLSRPGGDGVVGFSSAPTNSEKGSETGGGLRWEPRRDRQIPGRDSFDSTHRNRLSSGAEMTSTEGSLVIALIGGGAGVVAILDLEFGHVLATFSSSCYSAGLTNNCGNGDVPTEQKDGNHGTRQTDNKHFETYDVATGHGYYGLASRLWLEPVDRASLLSSSPSFSSADQVIAGLSVTAHSPHAPRCLFVPPFLRAPPSFFLVGGNDRCVRFWSLKNSSGFLKGEEDGIADYNEAQQKSQREADMSSLENAIPTHRYITSHTTGRCTQGVDAYVVLAPEDGCCAEGNPCRREIAFESWGSGSTSEGAGGGVVFGDRVPYTAQNPLVYYQAIQEEVVSGVGDLLSRTVHFQEVCRLHRHRSFEQRILRKTKRKNNEEEEEDAYNRKRAQSSRGGELTGERELARESEHLGTVFCSREDELGGSRDSPLLARAGGGPAGVRRDGHHSVSSRGSSVSSLESLSEDDECRERKRPGFWCPSVDLKRRPCCCGTRDDWLQRAHGVARLGRTDSRDPSFRQKSEDHWWGGRREEKDELLLRDAGPRPPSVQHRDAILDLSFLELNHQLLLVTSGRDGVVRIWR</sequence>
<feature type="region of interest" description="Disordered" evidence="10">
    <location>
        <begin position="1694"/>
        <end position="1794"/>
    </location>
</feature>
<feature type="compositionally biased region" description="Basic and acidic residues" evidence="10">
    <location>
        <begin position="1592"/>
        <end position="1602"/>
    </location>
</feature>
<dbReference type="SUPFAM" id="SSF56112">
    <property type="entry name" value="Protein kinase-like (PK-like)"/>
    <property type="match status" value="1"/>
</dbReference>
<feature type="region of interest" description="Disordered" evidence="10">
    <location>
        <begin position="3439"/>
        <end position="3486"/>
    </location>
</feature>
<dbReference type="EC" id="2.7.11.1" evidence="1"/>
<dbReference type="PROSITE" id="PS50294">
    <property type="entry name" value="WD_REPEATS_REGION"/>
    <property type="match status" value="1"/>
</dbReference>
<dbReference type="InterPro" id="IPR011009">
    <property type="entry name" value="Kinase-like_dom_sf"/>
</dbReference>
<feature type="region of interest" description="Disordered" evidence="10">
    <location>
        <begin position="1573"/>
        <end position="1602"/>
    </location>
</feature>
<feature type="compositionally biased region" description="Polar residues" evidence="10">
    <location>
        <begin position="394"/>
        <end position="411"/>
    </location>
</feature>
<feature type="domain" description="Protein kinase" evidence="11">
    <location>
        <begin position="95"/>
        <end position="589"/>
    </location>
</feature>
<dbReference type="SUPFAM" id="SSF48371">
    <property type="entry name" value="ARM repeat"/>
    <property type="match status" value="1"/>
</dbReference>
<organism evidence="12 13">
    <name type="scientific">Cystoisospora suis</name>
    <dbReference type="NCBI Taxonomy" id="483139"/>
    <lineage>
        <taxon>Eukaryota</taxon>
        <taxon>Sar</taxon>
        <taxon>Alveolata</taxon>
        <taxon>Apicomplexa</taxon>
        <taxon>Conoidasida</taxon>
        <taxon>Coccidia</taxon>
        <taxon>Eucoccidiorida</taxon>
        <taxon>Eimeriorina</taxon>
        <taxon>Sarcocystidae</taxon>
        <taxon>Cystoisospora</taxon>
    </lineage>
</organism>
<evidence type="ECO:0000256" key="4">
    <source>
        <dbReference type="ARBA" id="ARBA00022679"/>
    </source>
</evidence>
<dbReference type="Gene3D" id="1.25.10.10">
    <property type="entry name" value="Leucine-rich Repeat Variant"/>
    <property type="match status" value="1"/>
</dbReference>
<keyword evidence="13" id="KW-1185">Reference proteome</keyword>
<feature type="region of interest" description="Disordered" evidence="10">
    <location>
        <begin position="1824"/>
        <end position="1847"/>
    </location>
</feature>
<gene>
    <name evidence="12" type="ORF">CSUI_000687</name>
</gene>
<evidence type="ECO:0000256" key="10">
    <source>
        <dbReference type="SAM" id="MobiDB-lite"/>
    </source>
</evidence>
<dbReference type="InterPro" id="IPR011989">
    <property type="entry name" value="ARM-like"/>
</dbReference>
<feature type="compositionally biased region" description="Polar residues" evidence="10">
    <location>
        <begin position="2383"/>
        <end position="2399"/>
    </location>
</feature>
<dbReference type="PANTHER" id="PTHR17583">
    <property type="entry name" value="PHOSPHOINOSITIDE 3-KINASE REGULATORY SUBUNIT 4"/>
    <property type="match status" value="1"/>
</dbReference>
<dbReference type="GO" id="GO:0034271">
    <property type="term" value="C:phosphatidylinositol 3-kinase complex, class III, type I"/>
    <property type="evidence" value="ECO:0007669"/>
    <property type="project" value="TreeGrafter"/>
</dbReference>
<feature type="compositionally biased region" description="Basic and acidic residues" evidence="10">
    <location>
        <begin position="2102"/>
        <end position="2121"/>
    </location>
</feature>
<evidence type="ECO:0000259" key="11">
    <source>
        <dbReference type="PROSITE" id="PS50011"/>
    </source>
</evidence>
<evidence type="ECO:0000256" key="9">
    <source>
        <dbReference type="PROSITE-ProRule" id="PRU00221"/>
    </source>
</evidence>
<feature type="compositionally biased region" description="Basic residues" evidence="10">
    <location>
        <begin position="373"/>
        <end position="385"/>
    </location>
</feature>
<evidence type="ECO:0000256" key="7">
    <source>
        <dbReference type="ARBA" id="ARBA00022840"/>
    </source>
</evidence>
<keyword evidence="7" id="KW-0547">Nucleotide-binding</keyword>
<dbReference type="InterPro" id="IPR021133">
    <property type="entry name" value="HEAT_type_2"/>
</dbReference>
<dbReference type="PROSITE" id="PS50011">
    <property type="entry name" value="PROTEIN_KINASE_DOM"/>
    <property type="match status" value="1"/>
</dbReference>
<feature type="compositionally biased region" description="Low complexity" evidence="10">
    <location>
        <begin position="469"/>
        <end position="479"/>
    </location>
</feature>
<evidence type="ECO:0000256" key="1">
    <source>
        <dbReference type="ARBA" id="ARBA00012513"/>
    </source>
</evidence>
<dbReference type="GeneID" id="94424129"/>
<dbReference type="PROSITE" id="PS50077">
    <property type="entry name" value="HEAT_REPEAT"/>
    <property type="match status" value="1"/>
</dbReference>
<keyword evidence="6 12" id="KW-0418">Kinase</keyword>
<feature type="compositionally biased region" description="Basic and acidic residues" evidence="10">
    <location>
        <begin position="413"/>
        <end position="422"/>
    </location>
</feature>
<feature type="repeat" description="WD" evidence="9">
    <location>
        <begin position="3567"/>
        <end position="3601"/>
    </location>
</feature>
<feature type="region of interest" description="Disordered" evidence="10">
    <location>
        <begin position="2098"/>
        <end position="2157"/>
    </location>
</feature>
<reference evidence="12 13" key="1">
    <citation type="journal article" date="2017" name="Int. J. Parasitol.">
        <title>The genome of the protozoan parasite Cystoisospora suis and a reverse vaccinology approach to identify vaccine candidates.</title>
        <authorList>
            <person name="Palmieri N."/>
            <person name="Shrestha A."/>
            <person name="Ruttkowski B."/>
            <person name="Beck T."/>
            <person name="Vogl C."/>
            <person name="Tomley F."/>
            <person name="Blake D.P."/>
            <person name="Joachim A."/>
        </authorList>
    </citation>
    <scope>NUCLEOTIDE SEQUENCE [LARGE SCALE GENOMIC DNA]</scope>
    <source>
        <strain evidence="12 13">Wien I</strain>
    </source>
</reference>
<dbReference type="GO" id="GO:0006623">
    <property type="term" value="P:protein targeting to vacuole"/>
    <property type="evidence" value="ECO:0007669"/>
    <property type="project" value="TreeGrafter"/>
</dbReference>
<feature type="region of interest" description="Disordered" evidence="10">
    <location>
        <begin position="1"/>
        <end position="22"/>
    </location>
</feature>
<name>A0A2C6LFH8_9APIC</name>
<dbReference type="PROSITE" id="PS50082">
    <property type="entry name" value="WD_REPEATS_2"/>
    <property type="match status" value="1"/>
</dbReference>
<feature type="compositionally biased region" description="Polar residues" evidence="10">
    <location>
        <begin position="2122"/>
        <end position="2134"/>
    </location>
</feature>
<evidence type="ECO:0000256" key="5">
    <source>
        <dbReference type="ARBA" id="ARBA00022737"/>
    </source>
</evidence>
<feature type="region of interest" description="Disordered" evidence="10">
    <location>
        <begin position="287"/>
        <end position="308"/>
    </location>
</feature>
<feature type="compositionally biased region" description="Basic and acidic residues" evidence="10">
    <location>
        <begin position="1694"/>
        <end position="1722"/>
    </location>
</feature>
<feature type="region of interest" description="Disordered" evidence="10">
    <location>
        <begin position="735"/>
        <end position="796"/>
    </location>
</feature>
<dbReference type="InterPro" id="IPR016024">
    <property type="entry name" value="ARM-type_fold"/>
</dbReference>
<dbReference type="InterPro" id="IPR055231">
    <property type="entry name" value="2AA_helical"/>
</dbReference>
<dbReference type="EMBL" id="MIGC01000271">
    <property type="protein sequence ID" value="PHJ25454.1"/>
    <property type="molecule type" value="Genomic_DNA"/>
</dbReference>
<feature type="compositionally biased region" description="Basic and acidic residues" evidence="10">
    <location>
        <begin position="3056"/>
        <end position="3074"/>
    </location>
</feature>
<accession>A0A2C6LFH8</accession>
<feature type="region of interest" description="Disordered" evidence="10">
    <location>
        <begin position="3394"/>
        <end position="3425"/>
    </location>
</feature>
<dbReference type="GO" id="GO:0005770">
    <property type="term" value="C:late endosome"/>
    <property type="evidence" value="ECO:0007669"/>
    <property type="project" value="TreeGrafter"/>
</dbReference>
<dbReference type="SMART" id="SM00320">
    <property type="entry name" value="WD40"/>
    <property type="match status" value="3"/>
</dbReference>
<keyword evidence="5" id="KW-0677">Repeat</keyword>
<feature type="region of interest" description="Disordered" evidence="10">
    <location>
        <begin position="373"/>
        <end position="485"/>
    </location>
</feature>
<feature type="region of interest" description="Disordered" evidence="10">
    <location>
        <begin position="2513"/>
        <end position="2544"/>
    </location>
</feature>
<dbReference type="Pfam" id="PF22956">
    <property type="entry name" value="VPS15-like_hel"/>
    <property type="match status" value="2"/>
</dbReference>
<feature type="compositionally biased region" description="Polar residues" evidence="10">
    <location>
        <begin position="1828"/>
        <end position="1845"/>
    </location>
</feature>
<dbReference type="InterPro" id="IPR045162">
    <property type="entry name" value="Vps15-like"/>
</dbReference>
<dbReference type="GO" id="GO:0004674">
    <property type="term" value="F:protein serine/threonine kinase activity"/>
    <property type="evidence" value="ECO:0007669"/>
    <property type="project" value="UniProtKB-KW"/>
</dbReference>
<dbReference type="InterPro" id="IPR000719">
    <property type="entry name" value="Prot_kinase_dom"/>
</dbReference>
<dbReference type="Gene3D" id="1.10.510.10">
    <property type="entry name" value="Transferase(Phosphotransferase) domain 1"/>
    <property type="match status" value="1"/>
</dbReference>
<keyword evidence="4" id="KW-0808">Transferase</keyword>
<dbReference type="GO" id="GO:0071561">
    <property type="term" value="C:nucleus-vacuole junction"/>
    <property type="evidence" value="ECO:0007669"/>
    <property type="project" value="TreeGrafter"/>
</dbReference>
<dbReference type="GO" id="GO:0016236">
    <property type="term" value="P:macroautophagy"/>
    <property type="evidence" value="ECO:0007669"/>
    <property type="project" value="InterPro"/>
</dbReference>
<dbReference type="GO" id="GO:0045324">
    <property type="term" value="P:late endosome to vacuole transport"/>
    <property type="evidence" value="ECO:0007669"/>
    <property type="project" value="InterPro"/>
</dbReference>
<dbReference type="GO" id="GO:0034272">
    <property type="term" value="C:phosphatidylinositol 3-kinase complex, class III, type II"/>
    <property type="evidence" value="ECO:0007669"/>
    <property type="project" value="TreeGrafter"/>
</dbReference>
<keyword evidence="2" id="KW-0723">Serine/threonine-protein kinase</keyword>